<keyword evidence="2 3" id="KW-0040">ANK repeat</keyword>
<comment type="caution">
    <text evidence="4">The sequence shown here is derived from an EMBL/GenBank/DDBJ whole genome shotgun (WGS) entry which is preliminary data.</text>
</comment>
<name>A0A5C5V4Y7_9BACT</name>
<dbReference type="GO" id="GO:0085020">
    <property type="term" value="P:protein K6-linked ubiquitination"/>
    <property type="evidence" value="ECO:0007669"/>
    <property type="project" value="TreeGrafter"/>
</dbReference>
<evidence type="ECO:0000256" key="1">
    <source>
        <dbReference type="ARBA" id="ARBA00022737"/>
    </source>
</evidence>
<evidence type="ECO:0000313" key="5">
    <source>
        <dbReference type="Proteomes" id="UP000316714"/>
    </source>
</evidence>
<dbReference type="Proteomes" id="UP000316714">
    <property type="component" value="Unassembled WGS sequence"/>
</dbReference>
<dbReference type="InterPro" id="IPR002110">
    <property type="entry name" value="Ankyrin_rpt"/>
</dbReference>
<dbReference type="RefSeq" id="WP_146566356.1">
    <property type="nucleotide sequence ID" value="NZ_SIHJ01000002.1"/>
</dbReference>
<organism evidence="4 5">
    <name type="scientific">Posidoniimonas corsicana</name>
    <dbReference type="NCBI Taxonomy" id="1938618"/>
    <lineage>
        <taxon>Bacteria</taxon>
        <taxon>Pseudomonadati</taxon>
        <taxon>Planctomycetota</taxon>
        <taxon>Planctomycetia</taxon>
        <taxon>Pirellulales</taxon>
        <taxon>Lacipirellulaceae</taxon>
        <taxon>Posidoniimonas</taxon>
    </lineage>
</organism>
<dbReference type="EMBL" id="SIHJ01000002">
    <property type="protein sequence ID" value="TWT33598.1"/>
    <property type="molecule type" value="Genomic_DNA"/>
</dbReference>
<accession>A0A5C5V4Y7</accession>
<dbReference type="PANTHER" id="PTHR24171">
    <property type="entry name" value="ANKYRIN REPEAT DOMAIN-CONTAINING PROTEIN 39-RELATED"/>
    <property type="match status" value="1"/>
</dbReference>
<protein>
    <submittedName>
        <fullName evidence="4">Ankyrin repeat protein</fullName>
    </submittedName>
</protein>
<gene>
    <name evidence="4" type="ORF">KOR34_34300</name>
</gene>
<dbReference type="GO" id="GO:0004842">
    <property type="term" value="F:ubiquitin-protein transferase activity"/>
    <property type="evidence" value="ECO:0007669"/>
    <property type="project" value="TreeGrafter"/>
</dbReference>
<reference evidence="4 5" key="1">
    <citation type="submission" date="2019-02" db="EMBL/GenBank/DDBJ databases">
        <title>Deep-cultivation of Planctomycetes and their phenomic and genomic characterization uncovers novel biology.</title>
        <authorList>
            <person name="Wiegand S."/>
            <person name="Jogler M."/>
            <person name="Boedeker C."/>
            <person name="Pinto D."/>
            <person name="Vollmers J."/>
            <person name="Rivas-Marin E."/>
            <person name="Kohn T."/>
            <person name="Peeters S.H."/>
            <person name="Heuer A."/>
            <person name="Rast P."/>
            <person name="Oberbeckmann S."/>
            <person name="Bunk B."/>
            <person name="Jeske O."/>
            <person name="Meyerdierks A."/>
            <person name="Storesund J.E."/>
            <person name="Kallscheuer N."/>
            <person name="Luecker S."/>
            <person name="Lage O.M."/>
            <person name="Pohl T."/>
            <person name="Merkel B.J."/>
            <person name="Hornburger P."/>
            <person name="Mueller R.-W."/>
            <person name="Bruemmer F."/>
            <person name="Labrenz M."/>
            <person name="Spormann A.M."/>
            <person name="Op Den Camp H."/>
            <person name="Overmann J."/>
            <person name="Amann R."/>
            <person name="Jetten M.S.M."/>
            <person name="Mascher T."/>
            <person name="Medema M.H."/>
            <person name="Devos D.P."/>
            <person name="Kaster A.-K."/>
            <person name="Ovreas L."/>
            <person name="Rohde M."/>
            <person name="Galperin M.Y."/>
            <person name="Jogler C."/>
        </authorList>
    </citation>
    <scope>NUCLEOTIDE SEQUENCE [LARGE SCALE GENOMIC DNA]</scope>
    <source>
        <strain evidence="4 5">KOR34</strain>
    </source>
</reference>
<dbReference type="Gene3D" id="1.25.40.20">
    <property type="entry name" value="Ankyrin repeat-containing domain"/>
    <property type="match status" value="1"/>
</dbReference>
<sequence>MNELQEAAFELRIADLKRLIAAGHDAAGGLLAASSAYDPDPSAQREAIRLLIGAGVPVNEADKNGVTPLHRAVRFRSPAAAEELITHGADVNAADKRSRATPLHRTAVSSGAPATAGKTDAAIRLAELLLAHGADPQATNKSGQTPGDLARDQQLRAVLRAERA</sequence>
<proteinExistence type="predicted"/>
<evidence type="ECO:0000256" key="3">
    <source>
        <dbReference type="PROSITE-ProRule" id="PRU00023"/>
    </source>
</evidence>
<keyword evidence="5" id="KW-1185">Reference proteome</keyword>
<dbReference type="SUPFAM" id="SSF48403">
    <property type="entry name" value="Ankyrin repeat"/>
    <property type="match status" value="1"/>
</dbReference>
<dbReference type="SMART" id="SM00248">
    <property type="entry name" value="ANK"/>
    <property type="match status" value="2"/>
</dbReference>
<feature type="repeat" description="ANK" evidence="3">
    <location>
        <begin position="64"/>
        <end position="96"/>
    </location>
</feature>
<evidence type="ECO:0000256" key="2">
    <source>
        <dbReference type="ARBA" id="ARBA00023043"/>
    </source>
</evidence>
<dbReference type="PROSITE" id="PS50297">
    <property type="entry name" value="ANK_REP_REGION"/>
    <property type="match status" value="1"/>
</dbReference>
<dbReference type="Pfam" id="PF12796">
    <property type="entry name" value="Ank_2"/>
    <property type="match status" value="1"/>
</dbReference>
<dbReference type="OrthoDB" id="928522at2"/>
<keyword evidence="1" id="KW-0677">Repeat</keyword>
<dbReference type="PANTHER" id="PTHR24171:SF11">
    <property type="entry name" value="26S PROTEASOME NON-ATPASE REGULATORY SUBUNIT 10"/>
    <property type="match status" value="1"/>
</dbReference>
<dbReference type="AlphaFoldDB" id="A0A5C5V4Y7"/>
<evidence type="ECO:0000313" key="4">
    <source>
        <dbReference type="EMBL" id="TWT33598.1"/>
    </source>
</evidence>
<dbReference type="InterPro" id="IPR036770">
    <property type="entry name" value="Ankyrin_rpt-contain_sf"/>
</dbReference>
<dbReference type="PROSITE" id="PS50088">
    <property type="entry name" value="ANK_REPEAT"/>
    <property type="match status" value="1"/>
</dbReference>